<organism evidence="1 2">
    <name type="scientific">Phaseolus angularis</name>
    <name type="common">Azuki bean</name>
    <name type="synonym">Vigna angularis</name>
    <dbReference type="NCBI Taxonomy" id="3914"/>
    <lineage>
        <taxon>Eukaryota</taxon>
        <taxon>Viridiplantae</taxon>
        <taxon>Streptophyta</taxon>
        <taxon>Embryophyta</taxon>
        <taxon>Tracheophyta</taxon>
        <taxon>Spermatophyta</taxon>
        <taxon>Magnoliopsida</taxon>
        <taxon>eudicotyledons</taxon>
        <taxon>Gunneridae</taxon>
        <taxon>Pentapetalae</taxon>
        <taxon>rosids</taxon>
        <taxon>fabids</taxon>
        <taxon>Fabales</taxon>
        <taxon>Fabaceae</taxon>
        <taxon>Papilionoideae</taxon>
        <taxon>50 kb inversion clade</taxon>
        <taxon>NPAAA clade</taxon>
        <taxon>indigoferoid/millettioid clade</taxon>
        <taxon>Phaseoleae</taxon>
        <taxon>Vigna</taxon>
    </lineage>
</organism>
<reference evidence="2" key="1">
    <citation type="journal article" date="2015" name="Proc. Natl. Acad. Sci. U.S.A.">
        <title>Genome sequencing of adzuki bean (Vigna angularis) provides insight into high starch and low fat accumulation and domestication.</title>
        <authorList>
            <person name="Yang K."/>
            <person name="Tian Z."/>
            <person name="Chen C."/>
            <person name="Luo L."/>
            <person name="Zhao B."/>
            <person name="Wang Z."/>
            <person name="Yu L."/>
            <person name="Li Y."/>
            <person name="Sun Y."/>
            <person name="Li W."/>
            <person name="Chen Y."/>
            <person name="Li Y."/>
            <person name="Zhang Y."/>
            <person name="Ai D."/>
            <person name="Zhao J."/>
            <person name="Shang C."/>
            <person name="Ma Y."/>
            <person name="Wu B."/>
            <person name="Wang M."/>
            <person name="Gao L."/>
            <person name="Sun D."/>
            <person name="Zhang P."/>
            <person name="Guo F."/>
            <person name="Wang W."/>
            <person name="Li Y."/>
            <person name="Wang J."/>
            <person name="Varshney R.K."/>
            <person name="Wang J."/>
            <person name="Ling H.Q."/>
            <person name="Wan P."/>
        </authorList>
    </citation>
    <scope>NUCLEOTIDE SEQUENCE</scope>
    <source>
        <strain evidence="2">cv. Jingnong 6</strain>
    </source>
</reference>
<evidence type="ECO:0000313" key="1">
    <source>
        <dbReference type="EMBL" id="KOM34699.1"/>
    </source>
</evidence>
<evidence type="ECO:0000313" key="2">
    <source>
        <dbReference type="Proteomes" id="UP000053144"/>
    </source>
</evidence>
<protein>
    <submittedName>
        <fullName evidence="1">Uncharacterized protein</fullName>
    </submittedName>
</protein>
<name>A0A0L9TWZ2_PHAAN</name>
<gene>
    <name evidence="1" type="ORF">LR48_Vigan02g084900</name>
</gene>
<dbReference type="AlphaFoldDB" id="A0A0L9TWZ2"/>
<proteinExistence type="predicted"/>
<dbReference type="Proteomes" id="UP000053144">
    <property type="component" value="Chromosome 2"/>
</dbReference>
<sequence>MKPSTRDALQACWPTCTPLQSSQLDARVHKGWTRQLLDADVLLMDQPIFLQIKITLVHSSHALLDTLLSYRAPPFQCWTLLHVLDVTSTGPFYNYSRDSASKWAESFQAAECTAMCACFSASASNVQISSWMLDKCGTWRLLDLCFCVHLHFFGPAATTCWTLCWTPLQFRLGPCALLENEAQRADSLFSLISCSNPICWTNS</sequence>
<dbReference type="EMBL" id="CM003372">
    <property type="protein sequence ID" value="KOM34699.1"/>
    <property type="molecule type" value="Genomic_DNA"/>
</dbReference>
<accession>A0A0L9TWZ2</accession>
<dbReference type="Gramene" id="KOM34699">
    <property type="protein sequence ID" value="KOM34699"/>
    <property type="gene ID" value="LR48_Vigan02g084900"/>
</dbReference>